<feature type="compositionally biased region" description="Pro residues" evidence="1">
    <location>
        <begin position="84"/>
        <end position="94"/>
    </location>
</feature>
<dbReference type="CDD" id="cd10936">
    <property type="entry name" value="CE4_DAC2"/>
    <property type="match status" value="1"/>
</dbReference>
<dbReference type="STRING" id="392333.SAMN05660860_01540"/>
<protein>
    <recommendedName>
        <fullName evidence="4">Divergent polysaccharide deacetylase</fullName>
    </recommendedName>
</protein>
<evidence type="ECO:0000313" key="3">
    <source>
        <dbReference type="Proteomes" id="UP000182146"/>
    </source>
</evidence>
<dbReference type="SUPFAM" id="SSF88713">
    <property type="entry name" value="Glycoside hydrolase/deacetylase"/>
    <property type="match status" value="1"/>
</dbReference>
<dbReference type="RefSeq" id="WP_052446258.1">
    <property type="nucleotide sequence ID" value="NZ_FNGU01000003.1"/>
</dbReference>
<dbReference type="InterPro" id="IPR006837">
    <property type="entry name" value="Divergent_DAC"/>
</dbReference>
<proteinExistence type="predicted"/>
<organism evidence="2 3">
    <name type="scientific">Geoalkalibacter ferrihydriticus</name>
    <dbReference type="NCBI Taxonomy" id="392333"/>
    <lineage>
        <taxon>Bacteria</taxon>
        <taxon>Pseudomonadati</taxon>
        <taxon>Thermodesulfobacteriota</taxon>
        <taxon>Desulfuromonadia</taxon>
        <taxon>Desulfuromonadales</taxon>
        <taxon>Geoalkalibacteraceae</taxon>
        <taxon>Geoalkalibacter</taxon>
    </lineage>
</organism>
<evidence type="ECO:0008006" key="4">
    <source>
        <dbReference type="Google" id="ProtNLM"/>
    </source>
</evidence>
<gene>
    <name evidence="2" type="ORF">SAMN05660860_01540</name>
</gene>
<dbReference type="InterPro" id="IPR011330">
    <property type="entry name" value="Glyco_hydro/deAcase_b/a-brl"/>
</dbReference>
<dbReference type="Gene3D" id="3.20.20.370">
    <property type="entry name" value="Glycoside hydrolase/deacetylase"/>
    <property type="match status" value="1"/>
</dbReference>
<sequence>MAKKKRGKSRRRPVRKPASSAREIKVWLAVLFLLVFLVGSMALVTFLSEKFLPAPPSVVPQMAAPGPVAQPPALQPAPTEAADPPQPPPIPAAVPVPESVAPATDLDFRVAIIVDDLGQDLFSARTLLDLDLALTFAVLPDLPQSMRVAQLAHQRGREVIVHIPMEPQDYPKKNPGVDALLDSLDDEEILRRLQSHLDQIPQAVGGNNHMGSRFTRNRAGMRVVMAEMARRDLFFVDSLTTNGSLVRPVAAEFDVPYAVRDIFLDNVQDVDKIRQELRRLIRYAKANGSAIAICHPYRETLEALRLEQESFAREGVRVVPVSQLLRRG</sequence>
<reference evidence="2 3" key="1">
    <citation type="submission" date="2016-10" db="EMBL/GenBank/DDBJ databases">
        <authorList>
            <person name="de Groot N.N."/>
        </authorList>
    </citation>
    <scope>NUCLEOTIDE SEQUENCE [LARGE SCALE GENOMIC DNA]</scope>
    <source>
        <strain evidence="2 3">DSM 17813</strain>
    </source>
</reference>
<dbReference type="OrthoDB" id="9784811at2"/>
<evidence type="ECO:0000256" key="1">
    <source>
        <dbReference type="SAM" id="MobiDB-lite"/>
    </source>
</evidence>
<dbReference type="Proteomes" id="UP000182146">
    <property type="component" value="Unassembled WGS sequence"/>
</dbReference>
<dbReference type="AlphaFoldDB" id="A0A1G9PBN5"/>
<dbReference type="PANTHER" id="PTHR30105:SF2">
    <property type="entry name" value="DIVERGENT POLYSACCHARIDE DEACETYLASE SUPERFAMILY"/>
    <property type="match status" value="1"/>
</dbReference>
<dbReference type="GO" id="GO:0005975">
    <property type="term" value="P:carbohydrate metabolic process"/>
    <property type="evidence" value="ECO:0007669"/>
    <property type="project" value="InterPro"/>
</dbReference>
<dbReference type="EMBL" id="FNGU01000003">
    <property type="protein sequence ID" value="SDL95953.1"/>
    <property type="molecule type" value="Genomic_DNA"/>
</dbReference>
<dbReference type="Pfam" id="PF04748">
    <property type="entry name" value="Polysacc_deac_2"/>
    <property type="match status" value="1"/>
</dbReference>
<feature type="region of interest" description="Disordered" evidence="1">
    <location>
        <begin position="63"/>
        <end position="94"/>
    </location>
</feature>
<accession>A0A1G9PBN5</accession>
<dbReference type="PANTHER" id="PTHR30105">
    <property type="entry name" value="UNCHARACTERIZED YIBQ-RELATED"/>
    <property type="match status" value="1"/>
</dbReference>
<evidence type="ECO:0000313" key="2">
    <source>
        <dbReference type="EMBL" id="SDL95953.1"/>
    </source>
</evidence>
<name>A0A1G9PBN5_9BACT</name>